<sequence length="262" mass="28354">MIRPSHVRSAASWAARPCRPTSGLAPSRISSIKTAAPVSAIFSHAYATQQQTSSSSSSASNASKPSKPSAPRRRAVTAFNDDGNVPWTDLSMGEKSARAAQQTFNFGMVVVGIALTGGIAYILFTEVFSPDSKVSSFNRAVTRIKADHQCLEVLGDSSQITAYGEETGNKWRRARPIASTASTDGQGNEHLVMQFNVQGPRAAGTVYLHLVKARGHDEFVYRYFYLDVPGKDRVYLEDNRAAGGPGSEKKRTMFGINWSSSK</sequence>
<dbReference type="AlphaFoldDB" id="S3BPM0"/>
<dbReference type="GO" id="GO:0005744">
    <property type="term" value="C:TIM23 mitochondrial import inner membrane translocase complex"/>
    <property type="evidence" value="ECO:0007669"/>
    <property type="project" value="UniProtKB-UniRule"/>
</dbReference>
<evidence type="ECO:0000256" key="1">
    <source>
        <dbReference type="ARBA" id="ARBA00004434"/>
    </source>
</evidence>
<organism evidence="14 15">
    <name type="scientific">Ophiostoma piceae (strain UAMH 11346)</name>
    <name type="common">Sap stain fungus</name>
    <dbReference type="NCBI Taxonomy" id="1262450"/>
    <lineage>
        <taxon>Eukaryota</taxon>
        <taxon>Fungi</taxon>
        <taxon>Dikarya</taxon>
        <taxon>Ascomycota</taxon>
        <taxon>Pezizomycotina</taxon>
        <taxon>Sordariomycetes</taxon>
        <taxon>Sordariomycetidae</taxon>
        <taxon>Ophiostomatales</taxon>
        <taxon>Ophiostomataceae</taxon>
        <taxon>Ophiostoma</taxon>
    </lineage>
</organism>
<dbReference type="OMA" id="HFHVEGP"/>
<evidence type="ECO:0000256" key="7">
    <source>
        <dbReference type="ARBA" id="ARBA00022989"/>
    </source>
</evidence>
<evidence type="ECO:0000256" key="11">
    <source>
        <dbReference type="ARBA" id="ARBA00063758"/>
    </source>
</evidence>
<feature type="region of interest" description="Disordered" evidence="13">
    <location>
        <begin position="52"/>
        <end position="78"/>
    </location>
</feature>
<comment type="similarity">
    <text evidence="2 12">Belongs to the TIM21 family.</text>
</comment>
<comment type="subunit">
    <text evidence="11">Component of the TIM23 complex, at least composed of TIM23, TIM17, TIM50 and TIM21.</text>
</comment>
<dbReference type="InterPro" id="IPR013261">
    <property type="entry name" value="Tim21"/>
</dbReference>
<evidence type="ECO:0000256" key="9">
    <source>
        <dbReference type="ARBA" id="ARBA00023136"/>
    </source>
</evidence>
<keyword evidence="6" id="KW-0809">Transit peptide</keyword>
<dbReference type="Gene3D" id="3.10.450.320">
    <property type="entry name" value="Mitochondrial import inner membrane translocase subunit Tim21"/>
    <property type="match status" value="1"/>
</dbReference>
<dbReference type="eggNOG" id="KOG4836">
    <property type="taxonomic scope" value="Eukaryota"/>
</dbReference>
<reference evidence="14 15" key="1">
    <citation type="journal article" date="2013" name="BMC Genomics">
        <title>The genome and transcriptome of the pine saprophyte Ophiostoma piceae, and a comparison with the bark beetle-associated pine pathogen Grosmannia clavigera.</title>
        <authorList>
            <person name="Haridas S."/>
            <person name="Wang Y."/>
            <person name="Lim L."/>
            <person name="Massoumi Alamouti S."/>
            <person name="Jackman S."/>
            <person name="Docking R."/>
            <person name="Robertson G."/>
            <person name="Birol I."/>
            <person name="Bohlmann J."/>
            <person name="Breuil C."/>
        </authorList>
    </citation>
    <scope>NUCLEOTIDE SEQUENCE [LARGE SCALE GENOMIC DNA]</scope>
    <source>
        <strain evidence="14 15">UAMH 11346</strain>
    </source>
</reference>
<gene>
    <name evidence="14" type="ORF">F503_06532</name>
</gene>
<keyword evidence="9 12" id="KW-0472">Membrane</keyword>
<comment type="function">
    <text evidence="10">Essential component of the TIM23 complex, a complex that mediates the translocation of transit peptide-containing proteins across the mitochondrial inner membrane. Required to keep the TOM and the TIM23 complexes in close contact. At some point, it is released from the TOM23 complex to allow protein translocation into the mitochondrial matrix.</text>
</comment>
<evidence type="ECO:0000313" key="14">
    <source>
        <dbReference type="EMBL" id="EPE02332.1"/>
    </source>
</evidence>
<evidence type="ECO:0000256" key="8">
    <source>
        <dbReference type="ARBA" id="ARBA00023128"/>
    </source>
</evidence>
<keyword evidence="12" id="KW-0811">Translocation</keyword>
<evidence type="ECO:0000256" key="12">
    <source>
        <dbReference type="RuleBase" id="RU367142"/>
    </source>
</evidence>
<dbReference type="Pfam" id="PF08294">
    <property type="entry name" value="TIM21"/>
    <property type="match status" value="1"/>
</dbReference>
<keyword evidence="12" id="KW-0813">Transport</keyword>
<dbReference type="STRING" id="1262450.S3BPM0"/>
<comment type="subcellular location">
    <subcellularLocation>
        <location evidence="1 12">Mitochondrion inner membrane</location>
        <topology evidence="1 12">Single-pass membrane protein</topology>
    </subcellularLocation>
</comment>
<keyword evidence="7 12" id="KW-1133">Transmembrane helix</keyword>
<dbReference type="GO" id="GO:0030150">
    <property type="term" value="P:protein import into mitochondrial matrix"/>
    <property type="evidence" value="ECO:0007669"/>
    <property type="project" value="UniProtKB-UniRule"/>
</dbReference>
<feature type="region of interest" description="Disordered" evidence="13">
    <location>
        <begin position="1"/>
        <end position="26"/>
    </location>
</feature>
<dbReference type="Proteomes" id="UP000016923">
    <property type="component" value="Unassembled WGS sequence"/>
</dbReference>
<proteinExistence type="inferred from homology"/>
<evidence type="ECO:0000256" key="6">
    <source>
        <dbReference type="ARBA" id="ARBA00022946"/>
    </source>
</evidence>
<protein>
    <recommendedName>
        <fullName evidence="3 12">Mitochondrial import inner membrane translocase subunit Tim21</fullName>
    </recommendedName>
</protein>
<dbReference type="HOGENOM" id="CLU_089407_0_0_1"/>
<evidence type="ECO:0000256" key="5">
    <source>
        <dbReference type="ARBA" id="ARBA00022792"/>
    </source>
</evidence>
<evidence type="ECO:0000256" key="4">
    <source>
        <dbReference type="ARBA" id="ARBA00022692"/>
    </source>
</evidence>
<feature type="transmembrane region" description="Helical" evidence="12">
    <location>
        <begin position="104"/>
        <end position="124"/>
    </location>
</feature>
<keyword evidence="4 12" id="KW-0812">Transmembrane</keyword>
<dbReference type="PANTHER" id="PTHR13032">
    <property type="entry name" value="MITOCHONDRIAL IMPORT INNER MEMBRANE TRANSLOCASE SUBUNIT TIM21"/>
    <property type="match status" value="1"/>
</dbReference>
<name>S3BPM0_OPHP1</name>
<keyword evidence="5 12" id="KW-0999">Mitochondrion inner membrane</keyword>
<evidence type="ECO:0000256" key="13">
    <source>
        <dbReference type="SAM" id="MobiDB-lite"/>
    </source>
</evidence>
<feature type="compositionally biased region" description="Low complexity" evidence="13">
    <location>
        <begin position="53"/>
        <end position="69"/>
    </location>
</feature>
<keyword evidence="8 12" id="KW-0496">Mitochondrion</keyword>
<dbReference type="EMBL" id="KE148181">
    <property type="protein sequence ID" value="EPE02332.1"/>
    <property type="molecule type" value="Genomic_DNA"/>
</dbReference>
<dbReference type="OrthoDB" id="436405at2759"/>
<evidence type="ECO:0000256" key="2">
    <source>
        <dbReference type="ARBA" id="ARBA00010867"/>
    </source>
</evidence>
<keyword evidence="15" id="KW-1185">Reference proteome</keyword>
<dbReference type="PANTHER" id="PTHR13032:SF6">
    <property type="entry name" value="MITOCHONDRIAL IMPORT INNER MEMBRANE TRANSLOCASE SUBUNIT TIM21"/>
    <property type="match status" value="1"/>
</dbReference>
<keyword evidence="12" id="KW-0653">Protein transport</keyword>
<dbReference type="InterPro" id="IPR038552">
    <property type="entry name" value="Tim21_IMS_sf"/>
</dbReference>
<evidence type="ECO:0000256" key="10">
    <source>
        <dbReference type="ARBA" id="ARBA00060204"/>
    </source>
</evidence>
<accession>S3BPM0</accession>
<dbReference type="FunFam" id="3.10.450.320:FF:000002">
    <property type="entry name" value="Mitochondrial import inner membrane translocase subunit tim21"/>
    <property type="match status" value="1"/>
</dbReference>
<dbReference type="VEuPathDB" id="FungiDB:F503_06532"/>
<evidence type="ECO:0000313" key="15">
    <source>
        <dbReference type="Proteomes" id="UP000016923"/>
    </source>
</evidence>
<evidence type="ECO:0000256" key="3">
    <source>
        <dbReference type="ARBA" id="ARBA00020726"/>
    </source>
</evidence>